<evidence type="ECO:0000313" key="1">
    <source>
        <dbReference type="EMBL" id="CAF1037796.1"/>
    </source>
</evidence>
<keyword evidence="2" id="KW-1185">Reference proteome</keyword>
<organism evidence="1 2">
    <name type="scientific">Brachionus calyciflorus</name>
    <dbReference type="NCBI Taxonomy" id="104777"/>
    <lineage>
        <taxon>Eukaryota</taxon>
        <taxon>Metazoa</taxon>
        <taxon>Spiralia</taxon>
        <taxon>Gnathifera</taxon>
        <taxon>Rotifera</taxon>
        <taxon>Eurotatoria</taxon>
        <taxon>Monogononta</taxon>
        <taxon>Pseudotrocha</taxon>
        <taxon>Ploima</taxon>
        <taxon>Brachionidae</taxon>
        <taxon>Brachionus</taxon>
    </lineage>
</organism>
<comment type="caution">
    <text evidence="1">The sequence shown here is derived from an EMBL/GenBank/DDBJ whole genome shotgun (WGS) entry which is preliminary data.</text>
</comment>
<accession>A0A814JGH1</accession>
<sequence length="123" mass="13931">KDVKQSWLMIDEVGHEYKVGYEATSGLITWRCNNSQFPNFPGKATTNGYNKSVTFKVPHEHAPSIKTKEKGLVTDFPDLQNSENSVRLYCKMFPCLAFIPVDHVVDGFIELKNNAPNKVKDII</sequence>
<gene>
    <name evidence="1" type="ORF">OXX778_LOCUS18200</name>
</gene>
<dbReference type="EMBL" id="CAJNOC010004931">
    <property type="protein sequence ID" value="CAF1037796.1"/>
    <property type="molecule type" value="Genomic_DNA"/>
</dbReference>
<name>A0A814JGH1_9BILA</name>
<dbReference type="AlphaFoldDB" id="A0A814JGH1"/>
<reference evidence="1" key="1">
    <citation type="submission" date="2021-02" db="EMBL/GenBank/DDBJ databases">
        <authorList>
            <person name="Nowell W R."/>
        </authorList>
    </citation>
    <scope>NUCLEOTIDE SEQUENCE</scope>
    <source>
        <strain evidence="1">Ploen Becks lab</strain>
    </source>
</reference>
<evidence type="ECO:0000313" key="2">
    <source>
        <dbReference type="Proteomes" id="UP000663879"/>
    </source>
</evidence>
<protein>
    <submittedName>
        <fullName evidence="1">Uncharacterized protein</fullName>
    </submittedName>
</protein>
<dbReference type="OrthoDB" id="10134671at2759"/>
<feature type="non-terminal residue" evidence="1">
    <location>
        <position position="1"/>
    </location>
</feature>
<proteinExistence type="predicted"/>
<dbReference type="Proteomes" id="UP000663879">
    <property type="component" value="Unassembled WGS sequence"/>
</dbReference>